<dbReference type="InterPro" id="IPR036869">
    <property type="entry name" value="J_dom_sf"/>
</dbReference>
<dbReference type="GO" id="GO:0051259">
    <property type="term" value="P:protein complex oligomerization"/>
    <property type="evidence" value="ECO:0007669"/>
    <property type="project" value="InterPro"/>
</dbReference>
<dbReference type="GO" id="GO:0006457">
    <property type="term" value="P:protein folding"/>
    <property type="evidence" value="ECO:0007669"/>
    <property type="project" value="UniProtKB-UniRule"/>
</dbReference>
<dbReference type="InterPro" id="IPR036386">
    <property type="entry name" value="HscB_C_sf"/>
</dbReference>
<dbReference type="PANTHER" id="PTHR14021">
    <property type="entry name" value="IRON-SULFUR CLUSTER CO-CHAPERONE PROTEIN HSCB"/>
    <property type="match status" value="1"/>
</dbReference>
<dbReference type="NCBIfam" id="NF002935">
    <property type="entry name" value="PRK03578.1"/>
    <property type="match status" value="1"/>
</dbReference>
<keyword evidence="5" id="KW-0175">Coiled coil</keyword>
<dbReference type="SMART" id="SM00271">
    <property type="entry name" value="DnaJ"/>
    <property type="match status" value="1"/>
</dbReference>
<dbReference type="GO" id="GO:0051087">
    <property type="term" value="F:protein-folding chaperone binding"/>
    <property type="evidence" value="ECO:0007669"/>
    <property type="project" value="InterPro"/>
</dbReference>
<dbReference type="PROSITE" id="PS50076">
    <property type="entry name" value="DNAJ_2"/>
    <property type="match status" value="1"/>
</dbReference>
<evidence type="ECO:0000313" key="8">
    <source>
        <dbReference type="Proteomes" id="UP000198629"/>
    </source>
</evidence>
<dbReference type="RefSeq" id="WP_091471120.1">
    <property type="nucleotide sequence ID" value="NZ_FNFX01000002.1"/>
</dbReference>
<comment type="subunit">
    <text evidence="4">Interacts with HscA and stimulates its ATPase activity.</text>
</comment>
<gene>
    <name evidence="4" type="primary">hscB</name>
    <name evidence="7" type="ORF">SAMN05192566_1083</name>
</gene>
<dbReference type="OrthoDB" id="287587at2"/>
<evidence type="ECO:0000256" key="4">
    <source>
        <dbReference type="HAMAP-Rule" id="MF_00682"/>
    </source>
</evidence>
<keyword evidence="8" id="KW-1185">Reference proteome</keyword>
<name>A0A1G9BC36_9PROT</name>
<proteinExistence type="inferred from homology"/>
<comment type="similarity">
    <text evidence="1 4">Belongs to the HscB family.</text>
</comment>
<organism evidence="7 8">
    <name type="scientific">Methylophilus rhizosphaerae</name>
    <dbReference type="NCBI Taxonomy" id="492660"/>
    <lineage>
        <taxon>Bacteria</taxon>
        <taxon>Pseudomonadati</taxon>
        <taxon>Pseudomonadota</taxon>
        <taxon>Betaproteobacteria</taxon>
        <taxon>Nitrosomonadales</taxon>
        <taxon>Methylophilaceae</taxon>
        <taxon>Methylophilus</taxon>
    </lineage>
</organism>
<dbReference type="SUPFAM" id="SSF46565">
    <property type="entry name" value="Chaperone J-domain"/>
    <property type="match status" value="1"/>
</dbReference>
<dbReference type="InterPro" id="IPR009073">
    <property type="entry name" value="HscB_oligo_C"/>
</dbReference>
<dbReference type="GO" id="GO:0044571">
    <property type="term" value="P:[2Fe-2S] cluster assembly"/>
    <property type="evidence" value="ECO:0007669"/>
    <property type="project" value="InterPro"/>
</dbReference>
<evidence type="ECO:0000256" key="5">
    <source>
        <dbReference type="SAM" id="Coils"/>
    </source>
</evidence>
<dbReference type="AlphaFoldDB" id="A0A1G9BC36"/>
<dbReference type="Gene3D" id="1.10.287.110">
    <property type="entry name" value="DnaJ domain"/>
    <property type="match status" value="1"/>
</dbReference>
<dbReference type="STRING" id="492660.SAMN05192566_1083"/>
<keyword evidence="2 4" id="KW-0143">Chaperone</keyword>
<evidence type="ECO:0000313" key="7">
    <source>
        <dbReference type="EMBL" id="SDK36650.1"/>
    </source>
</evidence>
<feature type="coiled-coil region" evidence="5">
    <location>
        <begin position="112"/>
        <end position="139"/>
    </location>
</feature>
<evidence type="ECO:0000256" key="1">
    <source>
        <dbReference type="ARBA" id="ARBA00010476"/>
    </source>
</evidence>
<dbReference type="GO" id="GO:0001671">
    <property type="term" value="F:ATPase activator activity"/>
    <property type="evidence" value="ECO:0007669"/>
    <property type="project" value="InterPro"/>
</dbReference>
<dbReference type="Pfam" id="PF07743">
    <property type="entry name" value="HSCB_C"/>
    <property type="match status" value="1"/>
</dbReference>
<dbReference type="PANTHER" id="PTHR14021:SF15">
    <property type="entry name" value="IRON-SULFUR CLUSTER CO-CHAPERONE PROTEIN HSCB"/>
    <property type="match status" value="1"/>
</dbReference>
<feature type="domain" description="J" evidence="6">
    <location>
        <begin position="3"/>
        <end position="75"/>
    </location>
</feature>
<dbReference type="HAMAP" id="MF_00682">
    <property type="entry name" value="HscB"/>
    <property type="match status" value="1"/>
</dbReference>
<dbReference type="InterPro" id="IPR004640">
    <property type="entry name" value="HscB"/>
</dbReference>
<dbReference type="SUPFAM" id="SSF47144">
    <property type="entry name" value="HSC20 (HSCB), C-terminal oligomerisation domain"/>
    <property type="match status" value="1"/>
</dbReference>
<protein>
    <recommendedName>
        <fullName evidence="4">Co-chaperone protein HscB homolog</fullName>
    </recommendedName>
</protein>
<evidence type="ECO:0000259" key="6">
    <source>
        <dbReference type="PROSITE" id="PS50076"/>
    </source>
</evidence>
<comment type="function">
    <text evidence="3 4">Co-chaperone involved in the maturation of iron-sulfur cluster-containing proteins. Seems to help targeting proteins to be folded toward HscA.</text>
</comment>
<dbReference type="InterPro" id="IPR001623">
    <property type="entry name" value="DnaJ_domain"/>
</dbReference>
<dbReference type="GO" id="GO:1990230">
    <property type="term" value="C:iron-sulfur cluster transfer complex"/>
    <property type="evidence" value="ECO:0007669"/>
    <property type="project" value="TreeGrafter"/>
</dbReference>
<evidence type="ECO:0000256" key="2">
    <source>
        <dbReference type="ARBA" id="ARBA00023186"/>
    </source>
</evidence>
<reference evidence="8" key="1">
    <citation type="submission" date="2016-10" db="EMBL/GenBank/DDBJ databases">
        <authorList>
            <person name="Varghese N."/>
            <person name="Submissions S."/>
        </authorList>
    </citation>
    <scope>NUCLEOTIDE SEQUENCE [LARGE SCALE GENOMIC DNA]</scope>
    <source>
        <strain evidence="8">CBMB127</strain>
    </source>
</reference>
<accession>A0A1G9BC36</accession>
<dbReference type="CDD" id="cd06257">
    <property type="entry name" value="DnaJ"/>
    <property type="match status" value="1"/>
</dbReference>
<sequence length="170" mass="19433">MQNYFELFQLPQQFTIDTAVLDTNYRKLLAEVHPDRFVNASAAEKMHSMRTATLANEAYQTLKQPTARARYLLQLAGIATDEENNTAMPADFLMAQMEWREAMDDARFARNVAALDNLLQDMRQQARQLQQQVAAEITRAPAEAALTVRKLRFIDKVSEDVNQLIAQLED</sequence>
<evidence type="ECO:0000256" key="3">
    <source>
        <dbReference type="ARBA" id="ARBA00025596"/>
    </source>
</evidence>
<dbReference type="Gene3D" id="1.20.1280.20">
    <property type="entry name" value="HscB, C-terminal domain"/>
    <property type="match status" value="1"/>
</dbReference>
<dbReference type="Pfam" id="PF00226">
    <property type="entry name" value="DnaJ"/>
    <property type="match status" value="1"/>
</dbReference>
<dbReference type="NCBIfam" id="TIGR00714">
    <property type="entry name" value="hscB"/>
    <property type="match status" value="1"/>
</dbReference>
<dbReference type="Proteomes" id="UP000198629">
    <property type="component" value="Unassembled WGS sequence"/>
</dbReference>
<dbReference type="EMBL" id="FNFX01000002">
    <property type="protein sequence ID" value="SDK36650.1"/>
    <property type="molecule type" value="Genomic_DNA"/>
</dbReference>